<evidence type="ECO:0000256" key="1">
    <source>
        <dbReference type="ARBA" id="ARBA00022741"/>
    </source>
</evidence>
<dbReference type="AlphaFoldDB" id="A0A099KTD9"/>
<evidence type="ECO:0000313" key="5">
    <source>
        <dbReference type="Proteomes" id="UP000029843"/>
    </source>
</evidence>
<keyword evidence="1" id="KW-0547">Nucleotide-binding</keyword>
<keyword evidence="2 4" id="KW-0067">ATP-binding</keyword>
<dbReference type="PIRSF" id="PIRSF003073">
    <property type="entry name" value="DNAC_TnpB_IstB"/>
    <property type="match status" value="1"/>
</dbReference>
<evidence type="ECO:0000259" key="3">
    <source>
        <dbReference type="Pfam" id="PF01695"/>
    </source>
</evidence>
<dbReference type="GO" id="GO:0005524">
    <property type="term" value="F:ATP binding"/>
    <property type="evidence" value="ECO:0007669"/>
    <property type="project" value="UniProtKB-KW"/>
</dbReference>
<dbReference type="Pfam" id="PF01695">
    <property type="entry name" value="IstB_IS21"/>
    <property type="match status" value="1"/>
</dbReference>
<organism evidence="4 5">
    <name type="scientific">Colwellia psychrerythraea</name>
    <name type="common">Vibrio psychroerythus</name>
    <dbReference type="NCBI Taxonomy" id="28229"/>
    <lineage>
        <taxon>Bacteria</taxon>
        <taxon>Pseudomonadati</taxon>
        <taxon>Pseudomonadota</taxon>
        <taxon>Gammaproteobacteria</taxon>
        <taxon>Alteromonadales</taxon>
        <taxon>Colwelliaceae</taxon>
        <taxon>Colwellia</taxon>
    </lineage>
</organism>
<dbReference type="PANTHER" id="PTHR30050:SF4">
    <property type="entry name" value="ATP-BINDING PROTEIN RV3427C IN INSERTION SEQUENCE-RELATED"/>
    <property type="match status" value="1"/>
</dbReference>
<dbReference type="PANTHER" id="PTHR30050">
    <property type="entry name" value="CHROMOSOMAL REPLICATION INITIATOR PROTEIN DNAA"/>
    <property type="match status" value="1"/>
</dbReference>
<protein>
    <submittedName>
        <fullName evidence="4">IstB domain protein ATP-binding protein</fullName>
    </submittedName>
</protein>
<evidence type="ECO:0000256" key="2">
    <source>
        <dbReference type="ARBA" id="ARBA00022840"/>
    </source>
</evidence>
<evidence type="ECO:0000313" key="4">
    <source>
        <dbReference type="EMBL" id="KGJ93460.1"/>
    </source>
</evidence>
<proteinExistence type="predicted"/>
<dbReference type="RefSeq" id="WP_033093127.1">
    <property type="nucleotide sequence ID" value="NZ_JQED01000011.1"/>
</dbReference>
<dbReference type="InterPro" id="IPR047661">
    <property type="entry name" value="IstB"/>
</dbReference>
<sequence length="254" mass="28877">MQNINQQVTNQLSNLKLSGIRDALLQQYKQPNLYIEQSFEERLSLLLEHEITQRDQRKIDRLTRQAKFRVGGTLAQLNYGTARQLDKTQIRSLAQGEWLRLHQNILITGSTGCGKTYLACALGQNHCQQGSSVYYFRLKELLEKMFLAQADGSYRKLINKLSSASLLILDDWGLEPLTAQQRSDLLELIDARYDTKSTLIASQLPIANWYEMIGESTHADAILDRLVHGAIKLELKGESMRKKLNSLTDADHSS</sequence>
<dbReference type="PATRIC" id="fig|28229.4.peg.1354"/>
<dbReference type="CDD" id="cd00009">
    <property type="entry name" value="AAA"/>
    <property type="match status" value="1"/>
</dbReference>
<name>A0A099KTD9_COLPS</name>
<dbReference type="InterPro" id="IPR002611">
    <property type="entry name" value="IstB_ATP-bd"/>
</dbReference>
<dbReference type="NCBIfam" id="NF038214">
    <property type="entry name" value="IS21_help_AAA"/>
    <property type="match status" value="1"/>
</dbReference>
<dbReference type="OrthoDB" id="8150723at2"/>
<dbReference type="InterPro" id="IPR027417">
    <property type="entry name" value="P-loop_NTPase"/>
</dbReference>
<reference evidence="4 5" key="1">
    <citation type="submission" date="2014-08" db="EMBL/GenBank/DDBJ databases">
        <title>Genomic and Phenotypic Diversity of Colwellia psychrerythraea strains from Disparate Marine Basins.</title>
        <authorList>
            <person name="Techtmann S.M."/>
            <person name="Stelling S.C."/>
            <person name="Utturkar S.M."/>
            <person name="Alshibli N."/>
            <person name="Harris A."/>
            <person name="Brown S.D."/>
            <person name="Hazen T.C."/>
        </authorList>
    </citation>
    <scope>NUCLEOTIDE SEQUENCE [LARGE SCALE GENOMIC DNA]</scope>
    <source>
        <strain evidence="4 5">ND2E</strain>
    </source>
</reference>
<accession>A0A099KTD9</accession>
<dbReference type="InterPro" id="IPR028350">
    <property type="entry name" value="DNAC/IstB-like"/>
</dbReference>
<feature type="domain" description="IstB-like ATP-binding" evidence="3">
    <location>
        <begin position="11"/>
        <end position="246"/>
    </location>
</feature>
<dbReference type="Proteomes" id="UP000029843">
    <property type="component" value="Unassembled WGS sequence"/>
</dbReference>
<dbReference type="SUPFAM" id="SSF52540">
    <property type="entry name" value="P-loop containing nucleoside triphosphate hydrolases"/>
    <property type="match status" value="1"/>
</dbReference>
<dbReference type="GO" id="GO:0006260">
    <property type="term" value="P:DNA replication"/>
    <property type="evidence" value="ECO:0007669"/>
    <property type="project" value="TreeGrafter"/>
</dbReference>
<dbReference type="EMBL" id="JQED01000011">
    <property type="protein sequence ID" value="KGJ93460.1"/>
    <property type="molecule type" value="Genomic_DNA"/>
</dbReference>
<dbReference type="Gene3D" id="3.40.50.300">
    <property type="entry name" value="P-loop containing nucleotide triphosphate hydrolases"/>
    <property type="match status" value="1"/>
</dbReference>
<gene>
    <name evidence="4" type="ORF">ND2E_2328</name>
</gene>
<comment type="caution">
    <text evidence="4">The sequence shown here is derived from an EMBL/GenBank/DDBJ whole genome shotgun (WGS) entry which is preliminary data.</text>
</comment>